<gene>
    <name evidence="2" type="ORF">QQS21_008690</name>
</gene>
<evidence type="ECO:0000313" key="2">
    <source>
        <dbReference type="EMBL" id="KAK2593602.1"/>
    </source>
</evidence>
<keyword evidence="3" id="KW-1185">Reference proteome</keyword>
<feature type="region of interest" description="Disordered" evidence="1">
    <location>
        <begin position="173"/>
        <end position="194"/>
    </location>
</feature>
<dbReference type="Gene3D" id="6.10.110.10">
    <property type="match status" value="1"/>
</dbReference>
<accession>A0AAJ0CL46</accession>
<dbReference type="InterPro" id="IPR038213">
    <property type="entry name" value="IFI6/IFI27-like_sf"/>
</dbReference>
<name>A0AAJ0CL46_9HYPO</name>
<organism evidence="2 3">
    <name type="scientific">Conoideocrella luteorostrata</name>
    <dbReference type="NCBI Taxonomy" id="1105319"/>
    <lineage>
        <taxon>Eukaryota</taxon>
        <taxon>Fungi</taxon>
        <taxon>Dikarya</taxon>
        <taxon>Ascomycota</taxon>
        <taxon>Pezizomycotina</taxon>
        <taxon>Sordariomycetes</taxon>
        <taxon>Hypocreomycetidae</taxon>
        <taxon>Hypocreales</taxon>
        <taxon>Clavicipitaceae</taxon>
        <taxon>Conoideocrella</taxon>
    </lineage>
</organism>
<proteinExistence type="predicted"/>
<reference evidence="2" key="1">
    <citation type="submission" date="2023-06" db="EMBL/GenBank/DDBJ databases">
        <title>Conoideocrella luteorostrata (Hypocreales: Clavicipitaceae), a potential biocontrol fungus for elongate hemlock scale in United States Christmas tree production areas.</title>
        <authorList>
            <person name="Barrett H."/>
            <person name="Lovett B."/>
            <person name="Macias A.M."/>
            <person name="Stajich J.E."/>
            <person name="Kasson M.T."/>
        </authorList>
    </citation>
    <scope>NUCLEOTIDE SEQUENCE</scope>
    <source>
        <strain evidence="2">ARSEF 14590</strain>
    </source>
</reference>
<comment type="caution">
    <text evidence="2">The sequence shown here is derived from an EMBL/GenBank/DDBJ whole genome shotgun (WGS) entry which is preliminary data.</text>
</comment>
<sequence>MDQNMWTKSLSQLHTMAKNIQNVASKSEQAVNRAVHKVDWEIIGNNINKVTANTAASAAQAYHNGKVAPRDVEWDQIGPKAAEIIASNPSKVLIPAVIVAGAVTGPLLMGPVLGAAGFSSIGPVAGTIASGIQSAGLAGPVFSTVQSAAMGGYGFTAVAACFAGAGAAAGGAAAAASRESPGGESDEEENNESD</sequence>
<evidence type="ECO:0000256" key="1">
    <source>
        <dbReference type="SAM" id="MobiDB-lite"/>
    </source>
</evidence>
<dbReference type="AlphaFoldDB" id="A0AAJ0CL46"/>
<evidence type="ECO:0000313" key="3">
    <source>
        <dbReference type="Proteomes" id="UP001251528"/>
    </source>
</evidence>
<dbReference type="Proteomes" id="UP001251528">
    <property type="component" value="Unassembled WGS sequence"/>
</dbReference>
<protein>
    <submittedName>
        <fullName evidence="2">Uncharacterized protein</fullName>
    </submittedName>
</protein>
<dbReference type="EMBL" id="JASWJB010000204">
    <property type="protein sequence ID" value="KAK2593602.1"/>
    <property type="molecule type" value="Genomic_DNA"/>
</dbReference>
<feature type="compositionally biased region" description="Acidic residues" evidence="1">
    <location>
        <begin position="184"/>
        <end position="194"/>
    </location>
</feature>